<gene>
    <name evidence="1" type="ORF">ACFQH9_17840</name>
</gene>
<evidence type="ECO:0000313" key="2">
    <source>
        <dbReference type="Proteomes" id="UP001596119"/>
    </source>
</evidence>
<evidence type="ECO:0008006" key="3">
    <source>
        <dbReference type="Google" id="ProtNLM"/>
    </source>
</evidence>
<accession>A0ABW1I913</accession>
<sequence>MTERPDPVMAEIAQAVARGHAGARAEARERFARLWARLGPSGDPLHRCALAHHAADVQEDLGEELRWDLRALAAADELTDARAREHHGSLTVAGFYPSLHLNLADVHRRLGDTGQARVHLVEAERAVGALPDDGYGRMIRQGIARCAARLDERVAGGARAGQPLPEDDEGVRSGR</sequence>
<dbReference type="RefSeq" id="WP_379567272.1">
    <property type="nucleotide sequence ID" value="NZ_JBHSQK010000044.1"/>
</dbReference>
<proteinExistence type="predicted"/>
<keyword evidence="2" id="KW-1185">Reference proteome</keyword>
<dbReference type="EMBL" id="JBHSQK010000044">
    <property type="protein sequence ID" value="MFC5950138.1"/>
    <property type="molecule type" value="Genomic_DNA"/>
</dbReference>
<comment type="caution">
    <text evidence="1">The sequence shown here is derived from an EMBL/GenBank/DDBJ whole genome shotgun (WGS) entry which is preliminary data.</text>
</comment>
<organism evidence="1 2">
    <name type="scientific">Pseudonocardia lutea</name>
    <dbReference type="NCBI Taxonomy" id="2172015"/>
    <lineage>
        <taxon>Bacteria</taxon>
        <taxon>Bacillati</taxon>
        <taxon>Actinomycetota</taxon>
        <taxon>Actinomycetes</taxon>
        <taxon>Pseudonocardiales</taxon>
        <taxon>Pseudonocardiaceae</taxon>
        <taxon>Pseudonocardia</taxon>
    </lineage>
</organism>
<name>A0ABW1I913_9PSEU</name>
<evidence type="ECO:0000313" key="1">
    <source>
        <dbReference type="EMBL" id="MFC5950138.1"/>
    </source>
</evidence>
<protein>
    <recommendedName>
        <fullName evidence="3">Tetratricopeptide repeat protein</fullName>
    </recommendedName>
</protein>
<reference evidence="2" key="1">
    <citation type="journal article" date="2019" name="Int. J. Syst. Evol. Microbiol.">
        <title>The Global Catalogue of Microorganisms (GCM) 10K type strain sequencing project: providing services to taxonomists for standard genome sequencing and annotation.</title>
        <authorList>
            <consortium name="The Broad Institute Genomics Platform"/>
            <consortium name="The Broad Institute Genome Sequencing Center for Infectious Disease"/>
            <person name="Wu L."/>
            <person name="Ma J."/>
        </authorList>
    </citation>
    <scope>NUCLEOTIDE SEQUENCE [LARGE SCALE GENOMIC DNA]</scope>
    <source>
        <strain evidence="2">CGMCC 4.7397</strain>
    </source>
</reference>
<dbReference type="Proteomes" id="UP001596119">
    <property type="component" value="Unassembled WGS sequence"/>
</dbReference>